<comment type="caution">
    <text evidence="2">The sequence shown here is derived from an EMBL/GenBank/DDBJ whole genome shotgun (WGS) entry which is preliminary data.</text>
</comment>
<dbReference type="STRING" id="1797457.A2160_06210"/>
<sequence>MKRLLVIFIWLPTTLATILFTLSLQNFHHNFSSDNQSSFFDTFNNPWKAANSYQLYSSLPKVLGASTVNITGEDAIPVLVQQYLDKNQSPMAPYVNELVKTARKYDVDPLLLLAIAQCESNLGKKMPNQDCHNPFGWGIHSRGTLCFNSWQEGFEAVAKGLKNKYFDKGLESPEELMVRYTPAALEKDGSWAKCVNFFLSQFGTSQ</sequence>
<dbReference type="GO" id="GO:0004040">
    <property type="term" value="F:amidase activity"/>
    <property type="evidence" value="ECO:0007669"/>
    <property type="project" value="InterPro"/>
</dbReference>
<dbReference type="SUPFAM" id="SSF53955">
    <property type="entry name" value="Lysozyme-like"/>
    <property type="match status" value="1"/>
</dbReference>
<dbReference type="InterPro" id="IPR023346">
    <property type="entry name" value="Lysozyme-like_dom_sf"/>
</dbReference>
<protein>
    <recommendedName>
        <fullName evidence="1">Mannosyl-glycoprotein endo-beta-N-acetylglucosamidase-like domain-containing protein</fullName>
    </recommendedName>
</protein>
<dbReference type="InterPro" id="IPR002901">
    <property type="entry name" value="MGlyc_endo_b_GlcNAc-like_dom"/>
</dbReference>
<gene>
    <name evidence="2" type="ORF">A2160_06210</name>
</gene>
<feature type="domain" description="Mannosyl-glycoprotein endo-beta-N-acetylglucosamidase-like" evidence="1">
    <location>
        <begin position="98"/>
        <end position="192"/>
    </location>
</feature>
<evidence type="ECO:0000313" key="3">
    <source>
        <dbReference type="Proteomes" id="UP000177006"/>
    </source>
</evidence>
<dbReference type="EMBL" id="MEZK01000020">
    <property type="protein sequence ID" value="OGD62596.1"/>
    <property type="molecule type" value="Genomic_DNA"/>
</dbReference>
<organism evidence="2 3">
    <name type="scientific">Candidatus Beckwithbacteria bacterium RBG_13_42_9</name>
    <dbReference type="NCBI Taxonomy" id="1797457"/>
    <lineage>
        <taxon>Bacteria</taxon>
        <taxon>Candidatus Beckwithiibacteriota</taxon>
    </lineage>
</organism>
<dbReference type="Proteomes" id="UP000177006">
    <property type="component" value="Unassembled WGS sequence"/>
</dbReference>
<evidence type="ECO:0000259" key="1">
    <source>
        <dbReference type="Pfam" id="PF01832"/>
    </source>
</evidence>
<proteinExistence type="predicted"/>
<evidence type="ECO:0000313" key="2">
    <source>
        <dbReference type="EMBL" id="OGD62596.1"/>
    </source>
</evidence>
<dbReference type="Pfam" id="PF01832">
    <property type="entry name" value="Glucosaminidase"/>
    <property type="match status" value="1"/>
</dbReference>
<accession>A0A1F5E5K5</accession>
<dbReference type="Gene3D" id="1.10.530.10">
    <property type="match status" value="1"/>
</dbReference>
<reference evidence="2 3" key="1">
    <citation type="journal article" date="2016" name="Nat. Commun.">
        <title>Thousands of microbial genomes shed light on interconnected biogeochemical processes in an aquifer system.</title>
        <authorList>
            <person name="Anantharaman K."/>
            <person name="Brown C.T."/>
            <person name="Hug L.A."/>
            <person name="Sharon I."/>
            <person name="Castelle C.J."/>
            <person name="Probst A.J."/>
            <person name="Thomas B.C."/>
            <person name="Singh A."/>
            <person name="Wilkins M.J."/>
            <person name="Karaoz U."/>
            <person name="Brodie E.L."/>
            <person name="Williams K.H."/>
            <person name="Hubbard S.S."/>
            <person name="Banfield J.F."/>
        </authorList>
    </citation>
    <scope>NUCLEOTIDE SEQUENCE [LARGE SCALE GENOMIC DNA]</scope>
</reference>
<name>A0A1F5E5K5_9BACT</name>
<dbReference type="AlphaFoldDB" id="A0A1F5E5K5"/>